<dbReference type="PROSITE" id="PS01124">
    <property type="entry name" value="HTH_ARAC_FAMILY_2"/>
    <property type="match status" value="1"/>
</dbReference>
<gene>
    <name evidence="6" type="ORF">V1633_04570</name>
</gene>
<name>A0ABU7RMS0_9ACTN</name>
<comment type="caution">
    <text evidence="6">The sequence shown here is derived from an EMBL/GenBank/DDBJ whole genome shotgun (WGS) entry which is preliminary data.</text>
</comment>
<keyword evidence="3" id="KW-0804">Transcription</keyword>
<dbReference type="SMART" id="SM00342">
    <property type="entry name" value="HTH_ARAC"/>
    <property type="match status" value="1"/>
</dbReference>
<evidence type="ECO:0000313" key="7">
    <source>
        <dbReference type="Proteomes" id="UP001332243"/>
    </source>
</evidence>
<dbReference type="InterPro" id="IPR018060">
    <property type="entry name" value="HTH_AraC"/>
</dbReference>
<protein>
    <submittedName>
        <fullName evidence="6">AraC family transcriptional regulator</fullName>
    </submittedName>
</protein>
<dbReference type="PRINTS" id="PR00032">
    <property type="entry name" value="HTHARAC"/>
</dbReference>
<keyword evidence="4" id="KW-0472">Membrane</keyword>
<dbReference type="SUPFAM" id="SSF46689">
    <property type="entry name" value="Homeodomain-like"/>
    <property type="match status" value="2"/>
</dbReference>
<organism evidence="6 7">
    <name type="scientific">Plantactinospora sonchi</name>
    <dbReference type="NCBI Taxonomy" id="1544735"/>
    <lineage>
        <taxon>Bacteria</taxon>
        <taxon>Bacillati</taxon>
        <taxon>Actinomycetota</taxon>
        <taxon>Actinomycetes</taxon>
        <taxon>Micromonosporales</taxon>
        <taxon>Micromonosporaceae</taxon>
        <taxon>Plantactinospora</taxon>
    </lineage>
</organism>
<dbReference type="InterPro" id="IPR020449">
    <property type="entry name" value="Tscrpt_reg_AraC-type_HTH"/>
</dbReference>
<accession>A0ABU7RMS0</accession>
<evidence type="ECO:0000256" key="2">
    <source>
        <dbReference type="ARBA" id="ARBA00023125"/>
    </source>
</evidence>
<evidence type="ECO:0000313" key="6">
    <source>
        <dbReference type="EMBL" id="MEE6257765.1"/>
    </source>
</evidence>
<dbReference type="InterPro" id="IPR009057">
    <property type="entry name" value="Homeodomain-like_sf"/>
</dbReference>
<dbReference type="RefSeq" id="WP_331212880.1">
    <property type="nucleotide sequence ID" value="NZ_JAZGQK010000003.1"/>
</dbReference>
<keyword evidence="4" id="KW-1133">Transmembrane helix</keyword>
<sequence length="255" mass="28546">MDMAVPAVHIYFFAMVTLDGYLLAPSRDQFSLSFDRYDDWCLLLPRSGSFTFEVSGGPRGVSKHGDIVVCPPGGTLWRRMQTPTSFFHARFSTELEPPIGRTRVLDVDRFRADLAMLEAAEAHPGLVAAHVVTDLILMMLRARRDAPGDELVRRATALILDHFTSPDLSLGDLAAALGISPTQLSRRFRAVQGVTPVAYLRKVRLRKARELLTETDDTLQAIAERCGYRSAFYFSRVFSTHTGQSPSKYRHDSRV</sequence>
<dbReference type="PANTHER" id="PTHR43280">
    <property type="entry name" value="ARAC-FAMILY TRANSCRIPTIONAL REGULATOR"/>
    <property type="match status" value="1"/>
</dbReference>
<dbReference type="PANTHER" id="PTHR43280:SF2">
    <property type="entry name" value="HTH-TYPE TRANSCRIPTIONAL REGULATOR EXSA"/>
    <property type="match status" value="1"/>
</dbReference>
<keyword evidence="7" id="KW-1185">Reference proteome</keyword>
<dbReference type="PROSITE" id="PS00041">
    <property type="entry name" value="HTH_ARAC_FAMILY_1"/>
    <property type="match status" value="1"/>
</dbReference>
<dbReference type="Proteomes" id="UP001332243">
    <property type="component" value="Unassembled WGS sequence"/>
</dbReference>
<keyword evidence="4" id="KW-0812">Transmembrane</keyword>
<evidence type="ECO:0000256" key="4">
    <source>
        <dbReference type="SAM" id="Phobius"/>
    </source>
</evidence>
<evidence type="ECO:0000259" key="5">
    <source>
        <dbReference type="PROSITE" id="PS01124"/>
    </source>
</evidence>
<dbReference type="Gene3D" id="1.10.10.60">
    <property type="entry name" value="Homeodomain-like"/>
    <property type="match status" value="2"/>
</dbReference>
<evidence type="ECO:0000256" key="3">
    <source>
        <dbReference type="ARBA" id="ARBA00023163"/>
    </source>
</evidence>
<feature type="transmembrane region" description="Helical" evidence="4">
    <location>
        <begin position="6"/>
        <end position="24"/>
    </location>
</feature>
<keyword evidence="2" id="KW-0238">DNA-binding</keyword>
<proteinExistence type="predicted"/>
<dbReference type="EMBL" id="JAZGQK010000003">
    <property type="protein sequence ID" value="MEE6257765.1"/>
    <property type="molecule type" value="Genomic_DNA"/>
</dbReference>
<dbReference type="InterPro" id="IPR018062">
    <property type="entry name" value="HTH_AraC-typ_CS"/>
</dbReference>
<reference evidence="6 7" key="1">
    <citation type="submission" date="2024-01" db="EMBL/GenBank/DDBJ databases">
        <title>Genome insights into Plantactinospora sonchi sp. nov.</title>
        <authorList>
            <person name="Wang L."/>
        </authorList>
    </citation>
    <scope>NUCLEOTIDE SEQUENCE [LARGE SCALE GENOMIC DNA]</scope>
    <source>
        <strain evidence="6 7">NEAU-QY2</strain>
    </source>
</reference>
<evidence type="ECO:0000256" key="1">
    <source>
        <dbReference type="ARBA" id="ARBA00023015"/>
    </source>
</evidence>
<keyword evidence="1" id="KW-0805">Transcription regulation</keyword>
<dbReference type="Pfam" id="PF12833">
    <property type="entry name" value="HTH_18"/>
    <property type="match status" value="1"/>
</dbReference>
<feature type="domain" description="HTH araC/xylS-type" evidence="5">
    <location>
        <begin position="153"/>
        <end position="252"/>
    </location>
</feature>